<feature type="transmembrane region" description="Helical" evidence="1">
    <location>
        <begin position="12"/>
        <end position="32"/>
    </location>
</feature>
<dbReference type="NCBIfam" id="TIGR02832">
    <property type="entry name" value="spo_yunB"/>
    <property type="match status" value="1"/>
</dbReference>
<evidence type="ECO:0000313" key="2">
    <source>
        <dbReference type="EMBL" id="GEM03834.1"/>
    </source>
</evidence>
<evidence type="ECO:0000256" key="1">
    <source>
        <dbReference type="SAM" id="Phobius"/>
    </source>
</evidence>
<dbReference type="EMBL" id="FPAI01000006">
    <property type="protein sequence ID" value="SFS62975.1"/>
    <property type="molecule type" value="Genomic_DNA"/>
</dbReference>
<gene>
    <name evidence="2" type="primary">yunB</name>
    <name evidence="2" type="ORF">HMI01_08220</name>
    <name evidence="3" type="ORF">SAMN05421668_10636</name>
</gene>
<dbReference type="AlphaFoldDB" id="A0A1I6RE98"/>
<sequence>MYFKYKRWYRSFLFTCILFIIVTLISLIYINYKLRPLILDIAETKITQYVNEAMSLAVHHTIYEDLSSDDLLEFQYDQTGRVVSYNINLQLENQLKSHMYERVDLYLKYLEQGIILNQSDILMTDQRREQTFSDLDQRKDETVFTIPLGQALDLPLFQNLGPKIPIELEVTGFVNAELETKLTPLQINSMHIEPVVHLTVEIRTLVPFASRKATLKQVIPLGSGGFIGDVPDMYYYPGMLDGAE</sequence>
<dbReference type="Proteomes" id="UP000321773">
    <property type="component" value="Unassembled WGS sequence"/>
</dbReference>
<keyword evidence="5" id="KW-1185">Reference proteome</keyword>
<dbReference type="PIRSF" id="PIRSF021383">
    <property type="entry name" value="YunB"/>
    <property type="match status" value="1"/>
</dbReference>
<dbReference type="Proteomes" id="UP000199139">
    <property type="component" value="Unassembled WGS sequence"/>
</dbReference>
<name>A0A1I6RE98_9BACI</name>
<keyword evidence="1" id="KW-0472">Membrane</keyword>
<organism evidence="3 4">
    <name type="scientific">Halolactibacillus miurensis</name>
    <dbReference type="NCBI Taxonomy" id="306541"/>
    <lineage>
        <taxon>Bacteria</taxon>
        <taxon>Bacillati</taxon>
        <taxon>Bacillota</taxon>
        <taxon>Bacilli</taxon>
        <taxon>Bacillales</taxon>
        <taxon>Bacillaceae</taxon>
        <taxon>Halolactibacillus</taxon>
    </lineage>
</organism>
<dbReference type="STRING" id="306541.SAMN05421668_10636"/>
<accession>A0A1I6RE98</accession>
<dbReference type="EMBL" id="BJWJ01000006">
    <property type="protein sequence ID" value="GEM03834.1"/>
    <property type="molecule type" value="Genomic_DNA"/>
</dbReference>
<evidence type="ECO:0000313" key="5">
    <source>
        <dbReference type="Proteomes" id="UP000321773"/>
    </source>
</evidence>
<keyword evidence="1" id="KW-0812">Transmembrane</keyword>
<evidence type="ECO:0000313" key="4">
    <source>
        <dbReference type="Proteomes" id="UP000199139"/>
    </source>
</evidence>
<protein>
    <submittedName>
        <fullName evidence="3">Sporulation protein YunB</fullName>
    </submittedName>
</protein>
<dbReference type="InterPro" id="IPR014197">
    <property type="entry name" value="Sporulation_prot_YunB"/>
</dbReference>
<reference evidence="2 5" key="2">
    <citation type="submission" date="2019-07" db="EMBL/GenBank/DDBJ databases">
        <title>Whole genome shotgun sequence of Halolactibacillus miurensis NBRC 100873.</title>
        <authorList>
            <person name="Hosoyama A."/>
            <person name="Uohara A."/>
            <person name="Ohji S."/>
            <person name="Ichikawa N."/>
        </authorList>
    </citation>
    <scope>NUCLEOTIDE SEQUENCE [LARGE SCALE GENOMIC DNA]</scope>
    <source>
        <strain evidence="2 5">NBRC 100873</strain>
    </source>
</reference>
<keyword evidence="1" id="KW-1133">Transmembrane helix</keyword>
<dbReference type="RefSeq" id="WP_062321937.1">
    <property type="nucleotide sequence ID" value="NZ_BJWJ01000006.1"/>
</dbReference>
<dbReference type="Pfam" id="PF09560">
    <property type="entry name" value="Spore_YunB"/>
    <property type="match status" value="1"/>
</dbReference>
<reference evidence="3 4" key="1">
    <citation type="submission" date="2016-10" db="EMBL/GenBank/DDBJ databases">
        <authorList>
            <person name="de Groot N.N."/>
        </authorList>
    </citation>
    <scope>NUCLEOTIDE SEQUENCE [LARGE SCALE GENOMIC DNA]</scope>
    <source>
        <strain evidence="3 4">DSM 17074</strain>
    </source>
</reference>
<evidence type="ECO:0000313" key="3">
    <source>
        <dbReference type="EMBL" id="SFS62975.1"/>
    </source>
</evidence>
<dbReference type="OrthoDB" id="1649278at2"/>
<proteinExistence type="predicted"/>